<dbReference type="NCBIfam" id="TIGR01422">
    <property type="entry name" value="phosphonatase"/>
    <property type="match status" value="1"/>
</dbReference>
<dbReference type="InterPro" id="IPR050155">
    <property type="entry name" value="HAD-like_hydrolase_sf"/>
</dbReference>
<dbReference type="Gene3D" id="3.40.50.1000">
    <property type="entry name" value="HAD superfamily/HAD-like"/>
    <property type="match status" value="1"/>
</dbReference>
<comment type="subunit">
    <text evidence="2">Homodimer.</text>
</comment>
<dbReference type="InterPro" id="IPR023214">
    <property type="entry name" value="HAD_sf"/>
</dbReference>
<gene>
    <name evidence="2" type="primary">phnX</name>
    <name evidence="3" type="ORF">HBF25_04185</name>
</gene>
<keyword evidence="2" id="KW-0479">Metal-binding</keyword>
<dbReference type="HAMAP" id="MF_01375">
    <property type="entry name" value="PhnX"/>
    <property type="match status" value="1"/>
</dbReference>
<comment type="similarity">
    <text evidence="2">Belongs to the HAD-like hydrolase superfamily. PhnX family.</text>
</comment>
<name>A0A7X5U829_9GAMM</name>
<keyword evidence="4" id="KW-1185">Reference proteome</keyword>
<dbReference type="GO" id="GO:0006281">
    <property type="term" value="P:DNA repair"/>
    <property type="evidence" value="ECO:0007669"/>
    <property type="project" value="TreeGrafter"/>
</dbReference>
<dbReference type="RefSeq" id="WP_166946687.1">
    <property type="nucleotide sequence ID" value="NZ_JAARLZ010000002.1"/>
</dbReference>
<protein>
    <recommendedName>
        <fullName evidence="2">Phosphonoacetaldehyde hydrolase</fullName>
        <shortName evidence="2">Phosphonatase</shortName>
        <ecNumber evidence="2">3.11.1.1</ecNumber>
    </recommendedName>
    <alternativeName>
        <fullName evidence="2">Phosphonoacetaldehyde phosphonohydrolase</fullName>
    </alternativeName>
</protein>
<feature type="active site" description="Nucleophile" evidence="2">
    <location>
        <position position="20"/>
    </location>
</feature>
<reference evidence="3 4" key="1">
    <citation type="submission" date="2020-03" db="EMBL/GenBank/DDBJ databases">
        <authorList>
            <person name="Lai Q."/>
        </authorList>
    </citation>
    <scope>NUCLEOTIDE SEQUENCE [LARGE SCALE GENOMIC DNA]</scope>
    <source>
        <strain evidence="3 4">CCUG 25036</strain>
    </source>
</reference>
<dbReference type="GO" id="GO:0005829">
    <property type="term" value="C:cytosol"/>
    <property type="evidence" value="ECO:0007669"/>
    <property type="project" value="TreeGrafter"/>
</dbReference>
<dbReference type="SFLD" id="SFLDS00003">
    <property type="entry name" value="Haloacid_Dehalogenase"/>
    <property type="match status" value="1"/>
</dbReference>
<dbReference type="InterPro" id="IPR006323">
    <property type="entry name" value="Phosphonoacetald_hydro"/>
</dbReference>
<feature type="binding site" evidence="2">
    <location>
        <position position="20"/>
    </location>
    <ligand>
        <name>Mg(2+)</name>
        <dbReference type="ChEBI" id="CHEBI:18420"/>
    </ligand>
</feature>
<sequence>MHLPSSSGTCHGPVSAVIFDWAGTVLDFGCMAPVGAFRQVFDEAGLPIDIAEAREPMGAAKREHIAMILAMPAVKKRWIVCFGAEPVEADVDRLYTRFLEIDPEHVEKHHALIPGALDTIAALRRRDIRIGSTTGYPHEVMTYLAPMAAARGYVPDHCTTVSDVPRGRPWPDMCLDNALALQVPDVRSCVVVDDSPSGLAAGRAAGMWAVGIAASGNEVGLSLEEWQATGADERARRIAVARSRLEKAGAHLVVDSIADLMPAIERIDGWLAEGSKP</sequence>
<dbReference type="GO" id="GO:0000287">
    <property type="term" value="F:magnesium ion binding"/>
    <property type="evidence" value="ECO:0007669"/>
    <property type="project" value="UniProtKB-UniRule"/>
</dbReference>
<organism evidence="3 4">
    <name type="scientific">Luteibacter anthropi</name>
    <dbReference type="NCBI Taxonomy" id="564369"/>
    <lineage>
        <taxon>Bacteria</taxon>
        <taxon>Pseudomonadati</taxon>
        <taxon>Pseudomonadota</taxon>
        <taxon>Gammaproteobacteria</taxon>
        <taxon>Lysobacterales</taxon>
        <taxon>Rhodanobacteraceae</taxon>
        <taxon>Luteibacter</taxon>
    </lineage>
</organism>
<comment type="function">
    <text evidence="2">Involved in phosphonate degradation.</text>
</comment>
<feature type="active site" description="Schiff-base intermediate with substrate" evidence="2">
    <location>
        <position position="61"/>
    </location>
</feature>
<dbReference type="SFLD" id="SFLDG01135">
    <property type="entry name" value="C1.5.6:_HAD__Beta-PGM__Phospha"/>
    <property type="match status" value="1"/>
</dbReference>
<dbReference type="Pfam" id="PF00702">
    <property type="entry name" value="Hydrolase"/>
    <property type="match status" value="1"/>
</dbReference>
<keyword evidence="2 3" id="KW-0378">Hydrolase</keyword>
<feature type="binding site" evidence="2">
    <location>
        <position position="22"/>
    </location>
    <ligand>
        <name>Mg(2+)</name>
        <dbReference type="ChEBI" id="CHEBI:18420"/>
    </ligand>
</feature>
<dbReference type="GO" id="GO:0008967">
    <property type="term" value="F:phosphoglycolate phosphatase activity"/>
    <property type="evidence" value="ECO:0007669"/>
    <property type="project" value="TreeGrafter"/>
</dbReference>
<dbReference type="InterPro" id="IPR036412">
    <property type="entry name" value="HAD-like_sf"/>
</dbReference>
<comment type="caution">
    <text evidence="3">The sequence shown here is derived from an EMBL/GenBank/DDBJ whole genome shotgun (WGS) entry which is preliminary data.</text>
</comment>
<proteinExistence type="inferred from homology"/>
<evidence type="ECO:0000313" key="4">
    <source>
        <dbReference type="Proteomes" id="UP000490980"/>
    </source>
</evidence>
<keyword evidence="1 2" id="KW-0704">Schiff base</keyword>
<comment type="cofactor">
    <cofactor evidence="2">
        <name>Mg(2+)</name>
        <dbReference type="ChEBI" id="CHEBI:18420"/>
    </cofactor>
    <text evidence="2">Binds 1 Mg(2+) ion per subunit.</text>
</comment>
<accession>A0A7X5U829</accession>
<dbReference type="Gene3D" id="1.10.150.240">
    <property type="entry name" value="Putative phosphatase, domain 2"/>
    <property type="match status" value="1"/>
</dbReference>
<evidence type="ECO:0000256" key="2">
    <source>
        <dbReference type="HAMAP-Rule" id="MF_01375"/>
    </source>
</evidence>
<dbReference type="EMBL" id="JAARLZ010000002">
    <property type="protein sequence ID" value="NII05589.1"/>
    <property type="molecule type" value="Genomic_DNA"/>
</dbReference>
<dbReference type="PANTHER" id="PTHR43434:SF19">
    <property type="entry name" value="PHOSPHONOACETALDEHYDE HYDROLASE"/>
    <property type="match status" value="1"/>
</dbReference>
<dbReference type="AlphaFoldDB" id="A0A7X5U829"/>
<comment type="catalytic activity">
    <reaction evidence="2">
        <text>phosphonoacetaldehyde + H2O = acetaldehyde + phosphate + H(+)</text>
        <dbReference type="Rhea" id="RHEA:18905"/>
        <dbReference type="ChEBI" id="CHEBI:15343"/>
        <dbReference type="ChEBI" id="CHEBI:15377"/>
        <dbReference type="ChEBI" id="CHEBI:15378"/>
        <dbReference type="ChEBI" id="CHEBI:43474"/>
        <dbReference type="ChEBI" id="CHEBI:58383"/>
        <dbReference type="EC" id="3.11.1.1"/>
    </reaction>
</comment>
<dbReference type="InterPro" id="IPR006439">
    <property type="entry name" value="HAD-SF_hydro_IA"/>
</dbReference>
<dbReference type="SUPFAM" id="SSF56784">
    <property type="entry name" value="HAD-like"/>
    <property type="match status" value="1"/>
</dbReference>
<feature type="binding site" evidence="2">
    <location>
        <position position="194"/>
    </location>
    <ligand>
        <name>Mg(2+)</name>
        <dbReference type="ChEBI" id="CHEBI:18420"/>
    </ligand>
</feature>
<dbReference type="Proteomes" id="UP000490980">
    <property type="component" value="Unassembled WGS sequence"/>
</dbReference>
<dbReference type="PANTHER" id="PTHR43434">
    <property type="entry name" value="PHOSPHOGLYCOLATE PHOSPHATASE"/>
    <property type="match status" value="1"/>
</dbReference>
<dbReference type="SFLD" id="SFLDG01129">
    <property type="entry name" value="C1.5:_HAD__Beta-PGM__Phosphata"/>
    <property type="match status" value="1"/>
</dbReference>
<dbReference type="EC" id="3.11.1.1" evidence="2"/>
<dbReference type="InterPro" id="IPR023198">
    <property type="entry name" value="PGP-like_dom2"/>
</dbReference>
<keyword evidence="2" id="KW-0460">Magnesium</keyword>
<dbReference type="GO" id="GO:0019700">
    <property type="term" value="P:organic phosphonate catabolic process"/>
    <property type="evidence" value="ECO:0007669"/>
    <property type="project" value="InterPro"/>
</dbReference>
<evidence type="ECO:0000256" key="1">
    <source>
        <dbReference type="ARBA" id="ARBA00023270"/>
    </source>
</evidence>
<dbReference type="NCBIfam" id="TIGR01509">
    <property type="entry name" value="HAD-SF-IA-v3"/>
    <property type="match status" value="1"/>
</dbReference>
<dbReference type="GO" id="GO:0050194">
    <property type="term" value="F:phosphonoacetaldehyde hydrolase activity"/>
    <property type="evidence" value="ECO:0007669"/>
    <property type="project" value="UniProtKB-UniRule"/>
</dbReference>
<evidence type="ECO:0000313" key="3">
    <source>
        <dbReference type="EMBL" id="NII05589.1"/>
    </source>
</evidence>